<dbReference type="GO" id="GO:1990130">
    <property type="term" value="C:GATOR1 complex"/>
    <property type="evidence" value="ECO:0007669"/>
    <property type="project" value="TreeGrafter"/>
</dbReference>
<dbReference type="GO" id="GO:0010508">
    <property type="term" value="P:positive regulation of autophagy"/>
    <property type="evidence" value="ECO:0007669"/>
    <property type="project" value="TreeGrafter"/>
</dbReference>
<dbReference type="OrthoDB" id="338854at2759"/>
<feature type="region of interest" description="Disordered" evidence="3">
    <location>
        <begin position="1468"/>
        <end position="1487"/>
    </location>
</feature>
<feature type="compositionally biased region" description="Basic and acidic residues" evidence="3">
    <location>
        <begin position="1477"/>
        <end position="1487"/>
    </location>
</feature>
<evidence type="ECO:0000313" key="5">
    <source>
        <dbReference type="Proteomes" id="UP000615446"/>
    </source>
</evidence>
<reference evidence="4" key="1">
    <citation type="submission" date="2019-10" db="EMBL/GenBank/DDBJ databases">
        <title>Conservation and host-specific expression of non-tandemly repeated heterogenous ribosome RNA gene in arbuscular mycorrhizal fungi.</title>
        <authorList>
            <person name="Maeda T."/>
            <person name="Kobayashi Y."/>
            <person name="Nakagawa T."/>
            <person name="Ezawa T."/>
            <person name="Yamaguchi K."/>
            <person name="Bino T."/>
            <person name="Nishimoto Y."/>
            <person name="Shigenobu S."/>
            <person name="Kawaguchi M."/>
        </authorList>
    </citation>
    <scope>NUCLEOTIDE SEQUENCE</scope>
    <source>
        <strain evidence="4">HR1</strain>
    </source>
</reference>
<dbReference type="PANTHER" id="PTHR12991">
    <property type="entry name" value="NITROGEN PERMEASE REGULATOR 2/TUMOR SUPPRESSOR CANDIDATE 4"/>
    <property type="match status" value="1"/>
</dbReference>
<dbReference type="GO" id="GO:1904262">
    <property type="term" value="P:negative regulation of TORC1 signaling"/>
    <property type="evidence" value="ECO:0007669"/>
    <property type="project" value="TreeGrafter"/>
</dbReference>
<dbReference type="GO" id="GO:0005774">
    <property type="term" value="C:vacuolar membrane"/>
    <property type="evidence" value="ECO:0007669"/>
    <property type="project" value="TreeGrafter"/>
</dbReference>
<dbReference type="Proteomes" id="UP000615446">
    <property type="component" value="Unassembled WGS sequence"/>
</dbReference>
<feature type="compositionally biased region" description="Basic and acidic residues" evidence="3">
    <location>
        <begin position="577"/>
        <end position="588"/>
    </location>
</feature>
<sequence length="1533" mass="177528">MQDYAQQESDFQAGIPPRLISIFYSVFDPSKGPKVVFEVPEGSIISTEISTSIIDFDLISEYIIPKPQLCGHLVSICTESYKIMGFPVYIEGDKYDRNAFMFNLSFVFDRDADTSSYEPVVRKVARVLTSLETENEFLSNEATKDVMYNIIEQLLEDLNSYCECQIPINSANTINLKLFPTYRNPPPVYDYQVPICTVNLKALMDDNWDITMKKIATHINGIHHVKKIAEIADVDYGLARKCMEHLLYYGCVILVDIFQFSNVYAVKPDIMRIIEDETVQSECLSYVKKPDASPPSFAKLFSLYCSLKHGSTLKEWVQDNQVESLNIDIRRFISFGVIKGFLYRVHKYPILPEPHNQQSKLQPQLRKLLNGKHHYDEICTMEGCSARKLDETLAAEPEVKFVDMSAEEFSKQINQENINKEIITPNLKFETLSRSIFTNDSRQKPELFFKLQNRNPFLKERRITHDQAAEPSDASDVNTNVKVPNVFASPLFRTRTRLSFKEFQKKEIDNPLGSYAAQNNITNSFFERNGKESKEITKESFKLNPPNFKKNINSEKILNQENSSDNEKAVEKLNQELSIHDKSNDPFDKTPPTQEKLKKTSDQENYVDYSLLDKPSSQSLELLGKQSPPEDKVSIHNTKSDYNEIKDSTDILKGNDKVNKPLPENYQNSSSDNINFYCSEKPSSDISSSRTQMQVFYSKVNDQQPKSQLHDKVDSSDHAYLPQVTTNLNKNYNIFPNTEPSNSDTNDHLSNDNDLNLIVKAVQRWKDEAIKRDYLIEELRSQTFALRDTLEHKEHSLSHYRERMFLVESLIKRQNSYTERSRERINNVKLKYSLFKNSLCNMGRNIEEICSQKERVEKEIESLRLEFNKLITKHKSFLDNRAAISQLQQAQFAQIAELNAQLNSAITQLRQDTQEIDNKASRSSSVLDAIRLKVEHLLSELESERSAHAEELQKLNLKFERAEEDNLNLVKSNRENEEKIASLTAGIDREIESSKLEYARLNSIINEKDERITQLGIIEKDRDEFKVELSHAKDLAKKEVHSLKQEMEMMRAQHEIDIKCVETKFREDHYMLQNDFHKERSQFEAKLREERIRLESEYREERTHRLRLEDECRDEVSKHFRIEIELRNSKQKIEELSTADDKNNIRIAQLESQLNEIGRRQTNVSTVAVGTADIAGLDLQIVHKKITSELSRNNFDNKKRIEELISELETWKSRTSSFESQLTSLRLKYDELQNEHSKSLAEISNNYLQNNEAVNKAFNRAADDYKDTVKRINTEHESEIHKRDCKIREAEIKEAFLKEENKGLKSTLSEMEECNKSLQRQLDSLKRNVNPDNITSASEKNKVNLESKDSVITKLSPTGEYGNSRITRLSQKNSETLKNERHSHNARKLLTLTEIDAMILESTSGRLTNVDTKVNDVRKTGEINNAIILQETEHVSQNIIIQGNDLFDSCQNSNNMRDIDDWLSPSTKLKSKRRKRDYPENKPEPIERFPVQVTNVSMNYDVKEESKLEASFRFRGKSKAGRRFATGRANGRE</sequence>
<evidence type="ECO:0000256" key="3">
    <source>
        <dbReference type="SAM" id="MobiDB-lite"/>
    </source>
</evidence>
<dbReference type="EMBL" id="BLAL01000054">
    <property type="protein sequence ID" value="GES81228.1"/>
    <property type="molecule type" value="Genomic_DNA"/>
</dbReference>
<comment type="caution">
    <text evidence="4">The sequence shown here is derived from an EMBL/GenBank/DDBJ whole genome shotgun (WGS) entry which is preliminary data.</text>
</comment>
<protein>
    <submittedName>
        <fullName evidence="4">Nitrogen permease regulator 2</fullName>
    </submittedName>
</protein>
<feature type="region of interest" description="Disordered" evidence="3">
    <location>
        <begin position="577"/>
        <end position="605"/>
    </location>
</feature>
<feature type="coiled-coil region" evidence="2">
    <location>
        <begin position="1026"/>
        <end position="1053"/>
    </location>
</feature>
<organism evidence="4 5">
    <name type="scientific">Rhizophagus clarus</name>
    <dbReference type="NCBI Taxonomy" id="94130"/>
    <lineage>
        <taxon>Eukaryota</taxon>
        <taxon>Fungi</taxon>
        <taxon>Fungi incertae sedis</taxon>
        <taxon>Mucoromycota</taxon>
        <taxon>Glomeromycotina</taxon>
        <taxon>Glomeromycetes</taxon>
        <taxon>Glomerales</taxon>
        <taxon>Glomeraceae</taxon>
        <taxon>Rhizophagus</taxon>
    </lineage>
</organism>
<proteinExistence type="inferred from homology"/>
<evidence type="ECO:0000256" key="2">
    <source>
        <dbReference type="SAM" id="Coils"/>
    </source>
</evidence>
<feature type="coiled-coil region" evidence="2">
    <location>
        <begin position="1215"/>
        <end position="1242"/>
    </location>
</feature>
<comment type="similarity">
    <text evidence="1">Belongs to the NPR2 family.</text>
</comment>
<dbReference type="PANTHER" id="PTHR12991:SF10">
    <property type="entry name" value="GATOR COMPLEX PROTEIN NPRL2"/>
    <property type="match status" value="1"/>
</dbReference>
<keyword evidence="2" id="KW-0175">Coiled coil</keyword>
<evidence type="ECO:0000256" key="1">
    <source>
        <dbReference type="ARBA" id="ARBA00008433"/>
    </source>
</evidence>
<gene>
    <name evidence="4" type="ORF">RCL2_000848100</name>
</gene>
<feature type="coiled-coil region" evidence="2">
    <location>
        <begin position="846"/>
        <end position="972"/>
    </location>
</feature>
<dbReference type="GO" id="GO:0005096">
    <property type="term" value="F:GTPase activator activity"/>
    <property type="evidence" value="ECO:0007669"/>
    <property type="project" value="TreeGrafter"/>
</dbReference>
<dbReference type="InterPro" id="IPR009348">
    <property type="entry name" value="NPR2-like"/>
</dbReference>
<accession>A0A8H3QIR3</accession>
<feature type="coiled-coil region" evidence="2">
    <location>
        <begin position="1287"/>
        <end position="1328"/>
    </location>
</feature>
<dbReference type="Pfam" id="PF06218">
    <property type="entry name" value="NPR2"/>
    <property type="match status" value="2"/>
</dbReference>
<name>A0A8H3QIR3_9GLOM</name>
<evidence type="ECO:0000313" key="4">
    <source>
        <dbReference type="EMBL" id="GES81228.1"/>
    </source>
</evidence>